<dbReference type="EMBL" id="FNPC01000003">
    <property type="protein sequence ID" value="SDY08751.1"/>
    <property type="molecule type" value="Genomic_DNA"/>
</dbReference>
<sequence>METADRGPESWVAATLDLLLGLIGLAIVLHPLISLWNTVLGSPVSPATVSLIVGVLAFGGAYPIVAGDWSLGRLGEYVVVLFASVLAWGLLGMVAILVSNVTIQGNNAAPQAIVWTAASLTAYLLVYRARVSLFR</sequence>
<feature type="transmembrane region" description="Helical" evidence="1">
    <location>
        <begin position="108"/>
        <end position="127"/>
    </location>
</feature>
<name>A0A1H3GZU2_9EURY</name>
<dbReference type="OrthoDB" id="328805at2157"/>
<gene>
    <name evidence="2" type="ORF">SAMN05216564_10359</name>
</gene>
<keyword evidence="3" id="KW-1185">Reference proteome</keyword>
<evidence type="ECO:0000313" key="2">
    <source>
        <dbReference type="EMBL" id="SDY08751.1"/>
    </source>
</evidence>
<keyword evidence="1" id="KW-1133">Transmembrane helix</keyword>
<accession>A0A1H3GZU2</accession>
<proteinExistence type="predicted"/>
<evidence type="ECO:0000256" key="1">
    <source>
        <dbReference type="SAM" id="Phobius"/>
    </source>
</evidence>
<feature type="transmembrane region" description="Helical" evidence="1">
    <location>
        <begin position="12"/>
        <end position="33"/>
    </location>
</feature>
<dbReference type="Proteomes" id="UP000199079">
    <property type="component" value="Unassembled WGS sequence"/>
</dbReference>
<dbReference type="AlphaFoldDB" id="A0A1H3GZU2"/>
<keyword evidence="1" id="KW-0812">Transmembrane</keyword>
<keyword evidence="1" id="KW-0472">Membrane</keyword>
<protein>
    <submittedName>
        <fullName evidence="2">Uncharacterized protein</fullName>
    </submittedName>
</protein>
<evidence type="ECO:0000313" key="3">
    <source>
        <dbReference type="Proteomes" id="UP000199079"/>
    </source>
</evidence>
<feature type="transmembrane region" description="Helical" evidence="1">
    <location>
        <begin position="45"/>
        <end position="65"/>
    </location>
</feature>
<dbReference type="RefSeq" id="WP_092731319.1">
    <property type="nucleotide sequence ID" value="NZ_FNPC01000003.1"/>
</dbReference>
<feature type="transmembrane region" description="Helical" evidence="1">
    <location>
        <begin position="77"/>
        <end position="102"/>
    </location>
</feature>
<organism evidence="2 3">
    <name type="scientific">Halopenitus persicus</name>
    <dbReference type="NCBI Taxonomy" id="1048396"/>
    <lineage>
        <taxon>Archaea</taxon>
        <taxon>Methanobacteriati</taxon>
        <taxon>Methanobacteriota</taxon>
        <taxon>Stenosarchaea group</taxon>
        <taxon>Halobacteria</taxon>
        <taxon>Halobacteriales</taxon>
        <taxon>Haloferacaceae</taxon>
        <taxon>Halopenitus</taxon>
    </lineage>
</organism>
<reference evidence="3" key="1">
    <citation type="submission" date="2016-10" db="EMBL/GenBank/DDBJ databases">
        <authorList>
            <person name="Varghese N."/>
            <person name="Submissions S."/>
        </authorList>
    </citation>
    <scope>NUCLEOTIDE SEQUENCE [LARGE SCALE GENOMIC DNA]</scope>
    <source>
        <strain evidence="3">DC30,IBRC 10041,KCTC 4046</strain>
    </source>
</reference>